<sequence>MTVPQHDQFSRRLTQCLDDTPLTPYQALRLQRAREAALAAAQAPRPLRQEPRRRWALGFMLALVLGSALFWAGREADHLDDEIDTMLLADELPPDVYLDDQLIELVQES</sequence>
<keyword evidence="1" id="KW-0472">Membrane</keyword>
<evidence type="ECO:0000313" key="3">
    <source>
        <dbReference type="Proteomes" id="UP001595791"/>
    </source>
</evidence>
<evidence type="ECO:0000313" key="2">
    <source>
        <dbReference type="EMBL" id="MFC4160190.1"/>
    </source>
</evidence>
<feature type="transmembrane region" description="Helical" evidence="1">
    <location>
        <begin position="55"/>
        <end position="73"/>
    </location>
</feature>
<dbReference type="Pfam" id="PF12279">
    <property type="entry name" value="DUF3619"/>
    <property type="match status" value="1"/>
</dbReference>
<evidence type="ECO:0000256" key="1">
    <source>
        <dbReference type="SAM" id="Phobius"/>
    </source>
</evidence>
<dbReference type="RefSeq" id="WP_378164740.1">
    <property type="nucleotide sequence ID" value="NZ_JBHSBU010000001.1"/>
</dbReference>
<gene>
    <name evidence="2" type="ORF">ACFOW7_12600</name>
</gene>
<accession>A0ABV8MTB3</accession>
<comment type="caution">
    <text evidence="2">The sequence shown here is derived from an EMBL/GenBank/DDBJ whole genome shotgun (WGS) entry which is preliminary data.</text>
</comment>
<keyword evidence="3" id="KW-1185">Reference proteome</keyword>
<name>A0ABV8MTB3_9NEIS</name>
<dbReference type="Proteomes" id="UP001595791">
    <property type="component" value="Unassembled WGS sequence"/>
</dbReference>
<keyword evidence="1" id="KW-1133">Transmembrane helix</keyword>
<protein>
    <submittedName>
        <fullName evidence="2">DUF3619 family protein</fullName>
    </submittedName>
</protein>
<organism evidence="2 3">
    <name type="scientific">Chitinimonas lacunae</name>
    <dbReference type="NCBI Taxonomy" id="1963018"/>
    <lineage>
        <taxon>Bacteria</taxon>
        <taxon>Pseudomonadati</taxon>
        <taxon>Pseudomonadota</taxon>
        <taxon>Betaproteobacteria</taxon>
        <taxon>Neisseriales</taxon>
        <taxon>Chitinibacteraceae</taxon>
        <taxon>Chitinimonas</taxon>
    </lineage>
</organism>
<dbReference type="InterPro" id="IPR022064">
    <property type="entry name" value="DUF3619"/>
</dbReference>
<proteinExistence type="predicted"/>
<keyword evidence="1" id="KW-0812">Transmembrane</keyword>
<dbReference type="EMBL" id="JBHSBU010000001">
    <property type="protein sequence ID" value="MFC4160190.1"/>
    <property type="molecule type" value="Genomic_DNA"/>
</dbReference>
<reference evidence="3" key="1">
    <citation type="journal article" date="2019" name="Int. J. Syst. Evol. Microbiol.">
        <title>The Global Catalogue of Microorganisms (GCM) 10K type strain sequencing project: providing services to taxonomists for standard genome sequencing and annotation.</title>
        <authorList>
            <consortium name="The Broad Institute Genomics Platform"/>
            <consortium name="The Broad Institute Genome Sequencing Center for Infectious Disease"/>
            <person name="Wu L."/>
            <person name="Ma J."/>
        </authorList>
    </citation>
    <scope>NUCLEOTIDE SEQUENCE [LARGE SCALE GENOMIC DNA]</scope>
    <source>
        <strain evidence="3">LMG 29894</strain>
    </source>
</reference>